<evidence type="ECO:0000313" key="1">
    <source>
        <dbReference type="EMBL" id="GFR79173.1"/>
    </source>
</evidence>
<proteinExistence type="predicted"/>
<gene>
    <name evidence="1" type="ORF">ElyMa_002282900</name>
</gene>
<reference evidence="1 2" key="1">
    <citation type="journal article" date="2021" name="Elife">
        <title>Chloroplast acquisition without the gene transfer in kleptoplastic sea slugs, Plakobranchus ocellatus.</title>
        <authorList>
            <person name="Maeda T."/>
            <person name="Takahashi S."/>
            <person name="Yoshida T."/>
            <person name="Shimamura S."/>
            <person name="Takaki Y."/>
            <person name="Nagai Y."/>
            <person name="Toyoda A."/>
            <person name="Suzuki Y."/>
            <person name="Arimoto A."/>
            <person name="Ishii H."/>
            <person name="Satoh N."/>
            <person name="Nishiyama T."/>
            <person name="Hasebe M."/>
            <person name="Maruyama T."/>
            <person name="Minagawa J."/>
            <person name="Obokata J."/>
            <person name="Shigenobu S."/>
        </authorList>
    </citation>
    <scope>NUCLEOTIDE SEQUENCE [LARGE SCALE GENOMIC DNA]</scope>
</reference>
<dbReference type="AlphaFoldDB" id="A0AAV4G2K8"/>
<dbReference type="Proteomes" id="UP000762676">
    <property type="component" value="Unassembled WGS sequence"/>
</dbReference>
<keyword evidence="2" id="KW-1185">Reference proteome</keyword>
<name>A0AAV4G2K8_9GAST</name>
<protein>
    <submittedName>
        <fullName evidence="1">Uncharacterized protein</fullName>
    </submittedName>
</protein>
<evidence type="ECO:0000313" key="2">
    <source>
        <dbReference type="Proteomes" id="UP000762676"/>
    </source>
</evidence>
<accession>A0AAV4G2K8</accession>
<sequence length="239" mass="25945">MMAIRPTEDALQKTGARVKGQEVTNDIRWILLCSILLCKTFNAHINVKFCSSLKSITYVCKYVNNGFDIALAVFCVENPNRVDEITSYLSTRYISSNEPQQGATPAGDKVQIAIDAVADNLAAGAPRGADRNTIEVIFPIAPGPLIIDGEAPTTAKEPCDIGQDTPHAATHRGKASRALRQRPSRCRDAVMLILRCGPAIKIRTVSAAESESWLCRGSDKYPDVCEFSSATRSWCSPSA</sequence>
<comment type="caution">
    <text evidence="1">The sequence shown here is derived from an EMBL/GenBank/DDBJ whole genome shotgun (WGS) entry which is preliminary data.</text>
</comment>
<dbReference type="EMBL" id="BMAT01004724">
    <property type="protein sequence ID" value="GFR79173.1"/>
    <property type="molecule type" value="Genomic_DNA"/>
</dbReference>
<organism evidence="1 2">
    <name type="scientific">Elysia marginata</name>
    <dbReference type="NCBI Taxonomy" id="1093978"/>
    <lineage>
        <taxon>Eukaryota</taxon>
        <taxon>Metazoa</taxon>
        <taxon>Spiralia</taxon>
        <taxon>Lophotrochozoa</taxon>
        <taxon>Mollusca</taxon>
        <taxon>Gastropoda</taxon>
        <taxon>Heterobranchia</taxon>
        <taxon>Euthyneura</taxon>
        <taxon>Panpulmonata</taxon>
        <taxon>Sacoglossa</taxon>
        <taxon>Placobranchoidea</taxon>
        <taxon>Plakobranchidae</taxon>
        <taxon>Elysia</taxon>
    </lineage>
</organism>